<evidence type="ECO:0000313" key="4">
    <source>
        <dbReference type="Proteomes" id="UP001500653"/>
    </source>
</evidence>
<feature type="chain" id="PRO_5047317974" description="MmpS family membrane protein" evidence="2">
    <location>
        <begin position="25"/>
        <end position="163"/>
    </location>
</feature>
<feature type="region of interest" description="Disordered" evidence="1">
    <location>
        <begin position="29"/>
        <end position="70"/>
    </location>
</feature>
<name>A0ABN1WC52_9PSEU</name>
<keyword evidence="4" id="KW-1185">Reference proteome</keyword>
<dbReference type="InterPro" id="IPR038468">
    <property type="entry name" value="MmpS_C"/>
</dbReference>
<dbReference type="Proteomes" id="UP001500653">
    <property type="component" value="Unassembled WGS sequence"/>
</dbReference>
<evidence type="ECO:0000256" key="2">
    <source>
        <dbReference type="SAM" id="SignalP"/>
    </source>
</evidence>
<comment type="caution">
    <text evidence="3">The sequence shown here is derived from an EMBL/GenBank/DDBJ whole genome shotgun (WGS) entry which is preliminary data.</text>
</comment>
<dbReference type="Gene3D" id="2.60.40.2880">
    <property type="entry name" value="MmpS1-5, C-terminal soluble domain"/>
    <property type="match status" value="1"/>
</dbReference>
<accession>A0ABN1WC52</accession>
<evidence type="ECO:0000313" key="3">
    <source>
        <dbReference type="EMBL" id="GAA1245306.1"/>
    </source>
</evidence>
<evidence type="ECO:0008006" key="5">
    <source>
        <dbReference type="Google" id="ProtNLM"/>
    </source>
</evidence>
<keyword evidence="2" id="KW-0732">Signal</keyword>
<dbReference type="EMBL" id="BAAALN010000011">
    <property type="protein sequence ID" value="GAA1245306.1"/>
    <property type="molecule type" value="Genomic_DNA"/>
</dbReference>
<evidence type="ECO:0000256" key="1">
    <source>
        <dbReference type="SAM" id="MobiDB-lite"/>
    </source>
</evidence>
<dbReference type="RefSeq" id="WP_253864649.1">
    <property type="nucleotide sequence ID" value="NZ_BAAALN010000011.1"/>
</dbReference>
<reference evidence="3 4" key="1">
    <citation type="journal article" date="2019" name="Int. J. Syst. Evol. Microbiol.">
        <title>The Global Catalogue of Microorganisms (GCM) 10K type strain sequencing project: providing services to taxonomists for standard genome sequencing and annotation.</title>
        <authorList>
            <consortium name="The Broad Institute Genomics Platform"/>
            <consortium name="The Broad Institute Genome Sequencing Center for Infectious Disease"/>
            <person name="Wu L."/>
            <person name="Ma J."/>
        </authorList>
    </citation>
    <scope>NUCLEOTIDE SEQUENCE [LARGE SCALE GENOMIC DNA]</scope>
    <source>
        <strain evidence="3 4">JCM 13023</strain>
    </source>
</reference>
<gene>
    <name evidence="3" type="ORF">GCM10009676_34010</name>
</gene>
<sequence length="163" mass="16650">MRIGRATAGVAVGIAILLTGAASAALEPGADEAATHASPPAPSHADPHHSPAPTSSPEPTDTARPHTVRIHVSGPDDTLMRVVRDGRGSEVALGGEPFEHSFTEPADSEGHLGIQVAAASKQAGRPAVQCRITVDGAVVARQRAVTRDETGLAQVRCTVPRGV</sequence>
<proteinExistence type="predicted"/>
<protein>
    <recommendedName>
        <fullName evidence="5">MmpS family membrane protein</fullName>
    </recommendedName>
</protein>
<feature type="compositionally biased region" description="Low complexity" evidence="1">
    <location>
        <begin position="51"/>
        <end position="62"/>
    </location>
</feature>
<feature type="signal peptide" evidence="2">
    <location>
        <begin position="1"/>
        <end position="24"/>
    </location>
</feature>
<organism evidence="3 4">
    <name type="scientific">Prauserella halophila</name>
    <dbReference type="NCBI Taxonomy" id="185641"/>
    <lineage>
        <taxon>Bacteria</taxon>
        <taxon>Bacillati</taxon>
        <taxon>Actinomycetota</taxon>
        <taxon>Actinomycetes</taxon>
        <taxon>Pseudonocardiales</taxon>
        <taxon>Pseudonocardiaceae</taxon>
        <taxon>Prauserella</taxon>
    </lineage>
</organism>